<accession>F9GFM4</accession>
<feature type="non-terminal residue" evidence="1">
    <location>
        <position position="1"/>
    </location>
</feature>
<reference evidence="1" key="1">
    <citation type="journal article" date="2012" name="Mol. Plant Microbe Interact.">
        <title>A highly conserved effector in Fusarium oxysporum is required for full virulence on Arabidopsis.</title>
        <authorList>
            <person name="Thatcher L.F."/>
            <person name="Gardiner D.M."/>
            <person name="Kazan K."/>
            <person name="Manners J."/>
        </authorList>
    </citation>
    <scope>NUCLEOTIDE SEQUENCE [LARGE SCALE GENOMIC DNA]</scope>
    <source>
        <strain evidence="1">Fo5176</strain>
    </source>
</reference>
<dbReference type="AlphaFoldDB" id="F9GFM4"/>
<proteinExistence type="predicted"/>
<organism evidence="1">
    <name type="scientific">Fusarium oxysporum (strain Fo5176)</name>
    <name type="common">Fusarium vascular wilt</name>
    <dbReference type="NCBI Taxonomy" id="660025"/>
    <lineage>
        <taxon>Eukaryota</taxon>
        <taxon>Fungi</taxon>
        <taxon>Dikarya</taxon>
        <taxon>Ascomycota</taxon>
        <taxon>Pezizomycotina</taxon>
        <taxon>Sordariomycetes</taxon>
        <taxon>Hypocreomycetidae</taxon>
        <taxon>Hypocreales</taxon>
        <taxon>Nectriaceae</taxon>
        <taxon>Fusarium</taxon>
        <taxon>Fusarium oxysporum species complex</taxon>
    </lineage>
</organism>
<gene>
    <name evidence="1" type="ORF">FOXB_17458</name>
</gene>
<evidence type="ECO:0000313" key="1">
    <source>
        <dbReference type="EMBL" id="EGU72031.1"/>
    </source>
</evidence>
<protein>
    <submittedName>
        <fullName evidence="1">Uncharacterized protein</fullName>
    </submittedName>
</protein>
<comment type="caution">
    <text evidence="1">The sequence shown here is derived from an EMBL/GenBank/DDBJ whole genome shotgun (WGS) entry which is preliminary data.</text>
</comment>
<dbReference type="EMBL" id="AFQF01007145">
    <property type="protein sequence ID" value="EGU72031.1"/>
    <property type="molecule type" value="Genomic_DNA"/>
</dbReference>
<sequence length="21" mass="2417">VITMQYPLPFHLITSSAKLEQ</sequence>
<name>F9GFM4_FUSOF</name>